<proteinExistence type="predicted"/>
<dbReference type="Proteomes" id="UP000477951">
    <property type="component" value="Unassembled WGS sequence"/>
</dbReference>
<evidence type="ECO:0000313" key="2">
    <source>
        <dbReference type="Proteomes" id="UP000477951"/>
    </source>
</evidence>
<gene>
    <name evidence="1" type="ORF">GOZ90_09615</name>
</gene>
<reference evidence="1 2" key="1">
    <citation type="submission" date="2019-12" db="EMBL/GenBank/DDBJ databases">
        <title>Whole-genome sequencing of Allorhizobium vitis.</title>
        <authorList>
            <person name="Gan H.M."/>
            <person name="Szegedi E."/>
            <person name="Burr T."/>
            <person name="Savka M.A."/>
        </authorList>
    </citation>
    <scope>NUCLEOTIDE SEQUENCE [LARGE SCALE GENOMIC DNA]</scope>
    <source>
        <strain evidence="1 2">CG516</strain>
    </source>
</reference>
<sequence>MADQITILTPTGRGSYVDPRNVSLDDILYSYDRCPLEFIDVPRNAVIAAYRQAEKQILNTLKT</sequence>
<organism evidence="1 2">
    <name type="scientific">Agrobacterium vitis</name>
    <name type="common">Rhizobium vitis</name>
    <dbReference type="NCBI Taxonomy" id="373"/>
    <lineage>
        <taxon>Bacteria</taxon>
        <taxon>Pseudomonadati</taxon>
        <taxon>Pseudomonadota</taxon>
        <taxon>Alphaproteobacteria</taxon>
        <taxon>Hyphomicrobiales</taxon>
        <taxon>Rhizobiaceae</taxon>
        <taxon>Rhizobium/Agrobacterium group</taxon>
        <taxon>Agrobacterium</taxon>
    </lineage>
</organism>
<dbReference type="AlphaFoldDB" id="A0A6L6VFI6"/>
<evidence type="ECO:0000313" key="1">
    <source>
        <dbReference type="EMBL" id="MUZ72939.1"/>
    </source>
</evidence>
<name>A0A6L6VFI6_AGRVI</name>
<dbReference type="RefSeq" id="WP_156614524.1">
    <property type="nucleotide sequence ID" value="NZ_WPHR01000005.1"/>
</dbReference>
<protein>
    <submittedName>
        <fullName evidence="1">Uncharacterized protein</fullName>
    </submittedName>
</protein>
<dbReference type="EMBL" id="WPHR01000005">
    <property type="protein sequence ID" value="MUZ72939.1"/>
    <property type="molecule type" value="Genomic_DNA"/>
</dbReference>
<comment type="caution">
    <text evidence="1">The sequence shown here is derived from an EMBL/GenBank/DDBJ whole genome shotgun (WGS) entry which is preliminary data.</text>
</comment>
<accession>A0A6L6VFI6</accession>